<dbReference type="Gene3D" id="1.10.238.10">
    <property type="entry name" value="EF-hand"/>
    <property type="match status" value="1"/>
</dbReference>
<feature type="region of interest" description="Disordered" evidence="1">
    <location>
        <begin position="1"/>
        <end position="20"/>
    </location>
</feature>
<dbReference type="InParanoid" id="A0A077ZXZ4"/>
<feature type="compositionally biased region" description="Polar residues" evidence="1">
    <location>
        <begin position="254"/>
        <end position="272"/>
    </location>
</feature>
<dbReference type="Proteomes" id="UP000039865">
    <property type="component" value="Unassembled WGS sequence"/>
</dbReference>
<name>A0A077ZXZ4_STYLE</name>
<evidence type="ECO:0000313" key="3">
    <source>
        <dbReference type="Proteomes" id="UP000039865"/>
    </source>
</evidence>
<dbReference type="InterPro" id="IPR011992">
    <property type="entry name" value="EF-hand-dom_pair"/>
</dbReference>
<dbReference type="OMA" id="MEINDTY"/>
<reference evidence="2 3" key="1">
    <citation type="submission" date="2014-06" db="EMBL/GenBank/DDBJ databases">
        <authorList>
            <person name="Swart Estienne"/>
        </authorList>
    </citation>
    <scope>NUCLEOTIDE SEQUENCE [LARGE SCALE GENOMIC DNA]</scope>
    <source>
        <strain evidence="2 3">130c</strain>
    </source>
</reference>
<proteinExistence type="predicted"/>
<feature type="region of interest" description="Disordered" evidence="1">
    <location>
        <begin position="27"/>
        <end position="52"/>
    </location>
</feature>
<feature type="region of interest" description="Disordered" evidence="1">
    <location>
        <begin position="251"/>
        <end position="278"/>
    </location>
</feature>
<keyword evidence="3" id="KW-1185">Reference proteome</keyword>
<evidence type="ECO:0000313" key="2">
    <source>
        <dbReference type="EMBL" id="CDW73401.1"/>
    </source>
</evidence>
<dbReference type="OrthoDB" id="191686at2759"/>
<organism evidence="2 3">
    <name type="scientific">Stylonychia lemnae</name>
    <name type="common">Ciliate</name>
    <dbReference type="NCBI Taxonomy" id="5949"/>
    <lineage>
        <taxon>Eukaryota</taxon>
        <taxon>Sar</taxon>
        <taxon>Alveolata</taxon>
        <taxon>Ciliophora</taxon>
        <taxon>Intramacronucleata</taxon>
        <taxon>Spirotrichea</taxon>
        <taxon>Stichotrichia</taxon>
        <taxon>Sporadotrichida</taxon>
        <taxon>Oxytrichidae</taxon>
        <taxon>Stylonychinae</taxon>
        <taxon>Stylonychia</taxon>
    </lineage>
</organism>
<dbReference type="EMBL" id="CCKQ01002311">
    <property type="protein sequence ID" value="CDW73401.1"/>
    <property type="molecule type" value="Genomic_DNA"/>
</dbReference>
<dbReference type="AlphaFoldDB" id="A0A077ZXZ4"/>
<gene>
    <name evidence="2" type="primary">Contig17488.g842</name>
    <name evidence="2" type="ORF">STYLEM_2378</name>
</gene>
<sequence length="300" mass="34199">MGNANGQVNSMRPSGKEILYPSIKPYVQGQLGENEQENQNNQNQKESDEKQDQTYISPLMSQTTQVAESRFTSDEISRIRKEFDKLSKDQVIGKRKLLEYFKLMEINDTYLTNELFFMIKNSSQINSPVDYNKFINFVSLIAKGSKSEKLQLLFSFFDKTPDAKISKEEVKAHISGTILSLSNIQFDDGGVEGLKQSICRAQESQIEAALDLFVEEIFSKYSSNQDELTYDEWSNWFLNLEGMKETLELKPNRQPKNQNQSYIGQGKQSNINVGGISGSRREKGYLEKTSSLNSSNINLK</sequence>
<protein>
    <recommendedName>
        <fullName evidence="4">EF-hand domain-containing protein</fullName>
    </recommendedName>
</protein>
<evidence type="ECO:0000256" key="1">
    <source>
        <dbReference type="SAM" id="MobiDB-lite"/>
    </source>
</evidence>
<dbReference type="SUPFAM" id="SSF47473">
    <property type="entry name" value="EF-hand"/>
    <property type="match status" value="1"/>
</dbReference>
<evidence type="ECO:0008006" key="4">
    <source>
        <dbReference type="Google" id="ProtNLM"/>
    </source>
</evidence>
<accession>A0A077ZXZ4</accession>
<feature type="compositionally biased region" description="Polar residues" evidence="1">
    <location>
        <begin position="1"/>
        <end position="12"/>
    </location>
</feature>